<dbReference type="InterPro" id="IPR017186">
    <property type="entry name" value="Lipase_autotranspt_EstA"/>
</dbReference>
<dbReference type="Proteomes" id="UP001595457">
    <property type="component" value="Unassembled WGS sequence"/>
</dbReference>
<evidence type="ECO:0000256" key="1">
    <source>
        <dbReference type="ARBA" id="ARBA00008668"/>
    </source>
</evidence>
<gene>
    <name evidence="5" type="ORF">ACFOJE_06925</name>
</gene>
<dbReference type="CDD" id="cd01847">
    <property type="entry name" value="Triacylglycerol_lipase_like"/>
    <property type="match status" value="1"/>
</dbReference>
<dbReference type="SUPFAM" id="SSF103515">
    <property type="entry name" value="Autotransporter"/>
    <property type="match status" value="1"/>
</dbReference>
<evidence type="ECO:0000313" key="6">
    <source>
        <dbReference type="Proteomes" id="UP001595457"/>
    </source>
</evidence>
<dbReference type="SUPFAM" id="SSF52266">
    <property type="entry name" value="SGNH hydrolase"/>
    <property type="match status" value="1"/>
</dbReference>
<accession>A0ABV7ARL2</accession>
<dbReference type="InterPro" id="IPR036709">
    <property type="entry name" value="Autotransporte_beta_dom_sf"/>
</dbReference>
<dbReference type="InterPro" id="IPR050592">
    <property type="entry name" value="GDSL_lipolytic_enzyme"/>
</dbReference>
<keyword evidence="2 3" id="KW-0732">Signal</keyword>
<dbReference type="InterPro" id="IPR005546">
    <property type="entry name" value="Autotransporte_beta"/>
</dbReference>
<evidence type="ECO:0000256" key="3">
    <source>
        <dbReference type="SAM" id="SignalP"/>
    </source>
</evidence>
<dbReference type="PANTHER" id="PTHR45642:SF139">
    <property type="entry name" value="SGNH HYDROLASE-TYPE ESTERASE DOMAIN-CONTAINING PROTEIN"/>
    <property type="match status" value="1"/>
</dbReference>
<comment type="caution">
    <text evidence="5">The sequence shown here is derived from an EMBL/GenBank/DDBJ whole genome shotgun (WGS) entry which is preliminary data.</text>
</comment>
<protein>
    <submittedName>
        <fullName evidence="5">Autotransporter domain-containing protein</fullName>
    </submittedName>
</protein>
<feature type="chain" id="PRO_5045337039" evidence="3">
    <location>
        <begin position="23"/>
        <end position="640"/>
    </location>
</feature>
<dbReference type="Gene3D" id="2.40.128.130">
    <property type="entry name" value="Autotransporter beta-domain"/>
    <property type="match status" value="1"/>
</dbReference>
<dbReference type="InterPro" id="IPR001087">
    <property type="entry name" value="GDSL"/>
</dbReference>
<evidence type="ECO:0000313" key="5">
    <source>
        <dbReference type="EMBL" id="MFC2971945.1"/>
    </source>
</evidence>
<name>A0ABV7ARL2_9GAMM</name>
<feature type="signal peptide" evidence="3">
    <location>
        <begin position="1"/>
        <end position="22"/>
    </location>
</feature>
<reference evidence="6" key="1">
    <citation type="journal article" date="2019" name="Int. J. Syst. Evol. Microbiol.">
        <title>The Global Catalogue of Microorganisms (GCM) 10K type strain sequencing project: providing services to taxonomists for standard genome sequencing and annotation.</title>
        <authorList>
            <consortium name="The Broad Institute Genomics Platform"/>
            <consortium name="The Broad Institute Genome Sequencing Center for Infectious Disease"/>
            <person name="Wu L."/>
            <person name="Ma J."/>
        </authorList>
    </citation>
    <scope>NUCLEOTIDE SEQUENCE [LARGE SCALE GENOMIC DNA]</scope>
    <source>
        <strain evidence="6">KCTC 62195</strain>
    </source>
</reference>
<dbReference type="InterPro" id="IPR036514">
    <property type="entry name" value="SGNH_hydro_sf"/>
</dbReference>
<evidence type="ECO:0000256" key="2">
    <source>
        <dbReference type="ARBA" id="ARBA00022729"/>
    </source>
</evidence>
<comment type="similarity">
    <text evidence="1">Belongs to the 'GDSL' lipolytic enzyme family.</text>
</comment>
<organism evidence="5 6">
    <name type="scientific">Azotobacter bryophylli</name>
    <dbReference type="NCBI Taxonomy" id="1986537"/>
    <lineage>
        <taxon>Bacteria</taxon>
        <taxon>Pseudomonadati</taxon>
        <taxon>Pseudomonadota</taxon>
        <taxon>Gammaproteobacteria</taxon>
        <taxon>Pseudomonadales</taxon>
        <taxon>Pseudomonadaceae</taxon>
        <taxon>Azotobacter</taxon>
    </lineage>
</organism>
<dbReference type="Gene3D" id="3.40.50.1110">
    <property type="entry name" value="SGNH hydrolase"/>
    <property type="match status" value="1"/>
</dbReference>
<dbReference type="Pfam" id="PF03797">
    <property type="entry name" value="Autotransporter"/>
    <property type="match status" value="1"/>
</dbReference>
<dbReference type="PANTHER" id="PTHR45642">
    <property type="entry name" value="GDSL ESTERASE/LIPASE EXL3"/>
    <property type="match status" value="1"/>
</dbReference>
<sequence>MAGFVRPLAAVLLLAVPGLATASAYSQLVVFGDSLNDSGQFPDPGGPLLGVLPTGGYRFTNRTGPHYRADNSEYFAEVASQRLARRLGLQALPSTPLLPQVLTGNPDGTNYAVGGYLTDEVRASITDENGSRVDAGGILSRSRDGYLVDRPRVDPNALFYVNGGGNDIVQGQVVDTASAGRTAAELVAGVAALQRAGARYIIVADLPDVGATPFALAQGRRADWSQASALFNAALDSQLAALGGNLIRLNLNGMFAEVRANPAAFGFDPGVALSDVCFDGADDECREDPTWGLSGATPDPQRLLFNDGLHPTSALQQISADYTYALLAAPGEISLLPEMGRAALRAHLRLLDRELQAGLGRWQAPGNWRISVQGGYRWPEYDGHDGSAAGDGRGQNLAITTSRRLTRDWLAGVSLGLADDRLELDEQGSDYEMQAALLTAFTRYQLPLLFLDLRASLGYLDYHDLERSFALGSARRTEQGDSEGWLWGGGGRLGMNLFGSEPLRAGPFLGADYQRVEVEAWRERDSSATALAYDRQIRESLLLSAGLYFDLDLGRSTRVFGEVARERERKDEAQEVRMALISRPDNRFVLPGYAPPGGQTRLSLGLSQAFGGGLSLSASYYYLGNEDSVQGVNLGLAWTL</sequence>
<proteinExistence type="inferred from homology"/>
<dbReference type="EMBL" id="JBHRSJ010000012">
    <property type="protein sequence ID" value="MFC2971945.1"/>
    <property type="molecule type" value="Genomic_DNA"/>
</dbReference>
<feature type="domain" description="Autotransporter" evidence="4">
    <location>
        <begin position="363"/>
        <end position="640"/>
    </location>
</feature>
<dbReference type="PROSITE" id="PS51208">
    <property type="entry name" value="AUTOTRANSPORTER"/>
    <property type="match status" value="1"/>
</dbReference>
<dbReference type="SMART" id="SM00869">
    <property type="entry name" value="Autotransporter"/>
    <property type="match status" value="1"/>
</dbReference>
<evidence type="ECO:0000259" key="4">
    <source>
        <dbReference type="PROSITE" id="PS51208"/>
    </source>
</evidence>
<dbReference type="Pfam" id="PF00657">
    <property type="entry name" value="Lipase_GDSL"/>
    <property type="match status" value="1"/>
</dbReference>
<keyword evidence="6" id="KW-1185">Reference proteome</keyword>
<dbReference type="RefSeq" id="WP_377813559.1">
    <property type="nucleotide sequence ID" value="NZ_JBHRSJ010000012.1"/>
</dbReference>
<dbReference type="PIRSF" id="PIRSF037375">
    <property type="entry name" value="Autotrns_EstA"/>
    <property type="match status" value="1"/>
</dbReference>